<dbReference type="Gene3D" id="2.120.10.80">
    <property type="entry name" value="Kelch-type beta propeller"/>
    <property type="match status" value="1"/>
</dbReference>
<keyword evidence="4" id="KW-1133">Transmembrane helix</keyword>
<feature type="region of interest" description="Disordered" evidence="3">
    <location>
        <begin position="1593"/>
        <end position="1725"/>
    </location>
</feature>
<feature type="compositionally biased region" description="Polar residues" evidence="3">
    <location>
        <begin position="1643"/>
        <end position="1653"/>
    </location>
</feature>
<evidence type="ECO:0000256" key="3">
    <source>
        <dbReference type="SAM" id="MobiDB-lite"/>
    </source>
</evidence>
<accession>A0AAN6MSJ2</accession>
<dbReference type="Proteomes" id="UP001303889">
    <property type="component" value="Unassembled WGS sequence"/>
</dbReference>
<feature type="transmembrane region" description="Helical" evidence="4">
    <location>
        <begin position="1069"/>
        <end position="1093"/>
    </location>
</feature>
<dbReference type="SUPFAM" id="SSF117281">
    <property type="entry name" value="Kelch motif"/>
    <property type="match status" value="1"/>
</dbReference>
<dbReference type="InterPro" id="IPR015915">
    <property type="entry name" value="Kelch-typ_b-propeller"/>
</dbReference>
<feature type="compositionally biased region" description="Low complexity" evidence="3">
    <location>
        <begin position="1358"/>
        <end position="1369"/>
    </location>
</feature>
<feature type="region of interest" description="Disordered" evidence="3">
    <location>
        <begin position="227"/>
        <end position="246"/>
    </location>
</feature>
<dbReference type="PANTHER" id="PTHR13037">
    <property type="entry name" value="FORMIN"/>
    <property type="match status" value="1"/>
</dbReference>
<evidence type="ECO:0000313" key="5">
    <source>
        <dbReference type="EMBL" id="KAK3906325.1"/>
    </source>
</evidence>
<keyword evidence="4" id="KW-0472">Membrane</keyword>
<keyword evidence="2" id="KW-0175">Coiled coil</keyword>
<name>A0AAN6MSJ2_9PEZI</name>
<feature type="compositionally biased region" description="Low complexity" evidence="3">
    <location>
        <begin position="1659"/>
        <end position="1685"/>
    </location>
</feature>
<feature type="compositionally biased region" description="Low complexity" evidence="3">
    <location>
        <begin position="1711"/>
        <end position="1725"/>
    </location>
</feature>
<evidence type="ECO:0000256" key="4">
    <source>
        <dbReference type="SAM" id="Phobius"/>
    </source>
</evidence>
<reference evidence="5" key="1">
    <citation type="journal article" date="2023" name="Mol. Phylogenet. Evol.">
        <title>Genome-scale phylogeny and comparative genomics of the fungal order Sordariales.</title>
        <authorList>
            <person name="Hensen N."/>
            <person name="Bonometti L."/>
            <person name="Westerberg I."/>
            <person name="Brannstrom I.O."/>
            <person name="Guillou S."/>
            <person name="Cros-Aarteil S."/>
            <person name="Calhoun S."/>
            <person name="Haridas S."/>
            <person name="Kuo A."/>
            <person name="Mondo S."/>
            <person name="Pangilinan J."/>
            <person name="Riley R."/>
            <person name="LaButti K."/>
            <person name="Andreopoulos B."/>
            <person name="Lipzen A."/>
            <person name="Chen C."/>
            <person name="Yan M."/>
            <person name="Daum C."/>
            <person name="Ng V."/>
            <person name="Clum A."/>
            <person name="Steindorff A."/>
            <person name="Ohm R.A."/>
            <person name="Martin F."/>
            <person name="Silar P."/>
            <person name="Natvig D.O."/>
            <person name="Lalanne C."/>
            <person name="Gautier V."/>
            <person name="Ament-Velasquez S.L."/>
            <person name="Kruys A."/>
            <person name="Hutchinson M.I."/>
            <person name="Powell A.J."/>
            <person name="Barry K."/>
            <person name="Miller A.N."/>
            <person name="Grigoriev I.V."/>
            <person name="Debuchy R."/>
            <person name="Gladieux P."/>
            <person name="Hiltunen Thoren M."/>
            <person name="Johannesson H."/>
        </authorList>
    </citation>
    <scope>NUCLEOTIDE SEQUENCE</scope>
    <source>
        <strain evidence="5">CBS 103.79</strain>
    </source>
</reference>
<feature type="coiled-coil region" evidence="2">
    <location>
        <begin position="425"/>
        <end position="473"/>
    </location>
</feature>
<feature type="region of interest" description="Disordered" evidence="3">
    <location>
        <begin position="306"/>
        <end position="341"/>
    </location>
</feature>
<sequence>MANFLPTTAVPAHLAEHEDDEQACQRGYVKGTDFALPYCSQWSRLHETEVREGLLRHVNCGYLSTHGAPPTLLALKQHAQSLCLLIHALNPTLKSAEIGGGSSSSRKGKGVARDGDDDDDNFDINQATQYALNDAFDFLTDLTTPYTNYDPNHHKPLNALINEVRGRTEALGTTTYHCPLATAPPARAKGAPQRPYASHHNLIMHANACLERLDHEFSSTGGLLSLLPPPSTTAPTPPANPNPTAPFTPPFPNPDLLNARNTLLGQWLHFTQSLIARQHSLSQSYTSALDLLAGEAAIPAQHLSTLGPDGRAGGGGGGGGGLGGRAGGGHSGVAESRDSEGRPTVVAAVAAKFPVRASELEKMFTERVERGERAERENGRVKGEMEGVKWEVEVLREQNKGLVKLRDALMLGVADAGGVEVAERVHEQRERAGKAEGRVKELARERDEVLERERELRDEVEELQREIVKLRARHLQPQVPTAPRDCVLPLGRLLTFPNDPSPPPFPAHPALSFPCSPPRCCGPCYGSLCPVDLMPDHRALRSLIYSFRSPPHCFSARPAMPAPARADGRAAGAGPWPSYRVRPAAAIRPRPSPQRRQAASARALLGFAALGLAAGASATPTLPYTPTTILLPPDGTGDRTAYIFSPSDDAPDAVDFLSLDISTLKGSALEPTKLSSALTFLTASGGNCTTFAPAMLRNGTIAVVAGDCVVGATSTLWSYDPSKKSPAWTQVPLTAAATWDNAQSGPYHLGGLLTFSAELSPVLSEPTLYLYGGMCPSQSTSTASNWQSSATYSNRMLRLTPPALNSAPSSPYTLNYAPATGQQPPVAEAGFTLTELTPSLSNRSAIVTQQTTHVLLGGHTQNAFVNASTAALYSLPEETWAFVHIAAPAAPKADLARGVGAGAVASVDSRSGHSAVLSEDGTRLVVYGGWVGDVSIAAEPPLAVVKIGVGLGDWGWEVPEEQPSGEGVYGHGAVVLPGNVMMVYGGFGIGQGGLRRRGVEARFYNITSGTWAEEYVSPFREKGGDGDSGNGSGSGSGGSVHGGGGSGSSPGQTGEAASSEDDSSRKRKIGLGVGIGVGLLVIIAITALGACWFRRRRARRARRDETLRNLAQGVNGSLPRGIGEDGEMLEHEHSTGMFPWTAAAAREWYTGGDDPYQQGRRSLGYETLRGGARSAPSLYMPPPPSTSSFSSRPRGAKGLYQPTTGSSYDFTPLSGAPNRIDPIYEADEDEDGDLGRTCPLSPDREDRDDDDPFLTPTLHTPVGGLFPPPAASRSSGGSSTPPPPQPSTTGQEQHPDVQGWVSDVDASTHPLPRNPRTITTTQPPLSPTGGRTSPLRHAPSTSKSKSPRPSLVSTLTPDNSSSSSDANSARTGSNLSERSAAAFSFTQSTAGGTAAEDRLLLSRLRTTLATTTGGEACGGSSGSAGSGNSYNTARSSFAALQAEGPGLLQATRRRRNSDAGFSGAGAGEEGEEEEEGYVYIPGSPSKAKPPRRSWFGSLRRVFSGGTAESSREDVSGGGSAEGGGLLWHGESGVGGDYETGGGTGMQRRRMGWGEEEEEDLERAAERRTVQIMFTVPRETLRVVNAEVEREESVLIVDPEEDEESTSQGDSVQRQSGEGGQEAGLLTPTAPPTTAREDKGKAVDTTTRIASTLSPGGDITPGRTSPSPSARTSSFTTTNTTTLHTAEAVRLERPRTRVLAMVESFESRSREGSPSPERGPSPSRSM</sequence>
<protein>
    <submittedName>
        <fullName evidence="5">Uncharacterized protein</fullName>
    </submittedName>
</protein>
<evidence type="ECO:0000256" key="1">
    <source>
        <dbReference type="ARBA" id="ARBA00022581"/>
    </source>
</evidence>
<keyword evidence="6" id="KW-1185">Reference proteome</keyword>
<feature type="compositionally biased region" description="Low complexity" evidence="3">
    <location>
        <begin position="1339"/>
        <end position="1350"/>
    </location>
</feature>
<reference evidence="5" key="2">
    <citation type="submission" date="2023-05" db="EMBL/GenBank/DDBJ databases">
        <authorList>
            <consortium name="Lawrence Berkeley National Laboratory"/>
            <person name="Steindorff A."/>
            <person name="Hensen N."/>
            <person name="Bonometti L."/>
            <person name="Westerberg I."/>
            <person name="Brannstrom I.O."/>
            <person name="Guillou S."/>
            <person name="Cros-Aarteil S."/>
            <person name="Calhoun S."/>
            <person name="Haridas S."/>
            <person name="Kuo A."/>
            <person name="Mondo S."/>
            <person name="Pangilinan J."/>
            <person name="Riley R."/>
            <person name="Labutti K."/>
            <person name="Andreopoulos B."/>
            <person name="Lipzen A."/>
            <person name="Chen C."/>
            <person name="Yanf M."/>
            <person name="Daum C."/>
            <person name="Ng V."/>
            <person name="Clum A."/>
            <person name="Ohm R."/>
            <person name="Martin F."/>
            <person name="Silar P."/>
            <person name="Natvig D."/>
            <person name="Lalanne C."/>
            <person name="Gautier V."/>
            <person name="Ament-Velasquez S.L."/>
            <person name="Kruys A."/>
            <person name="Hutchinson M.I."/>
            <person name="Powell A.J."/>
            <person name="Barry K."/>
            <person name="Miller A.N."/>
            <person name="Grigoriev I.V."/>
            <person name="Debuchy R."/>
            <person name="Gladieux P."/>
            <person name="Thoren M.H."/>
            <person name="Johannesson H."/>
        </authorList>
    </citation>
    <scope>NUCLEOTIDE SEQUENCE</scope>
    <source>
        <strain evidence="5">CBS 103.79</strain>
    </source>
</reference>
<organism evidence="5 6">
    <name type="scientific">Staphylotrichum tortipilum</name>
    <dbReference type="NCBI Taxonomy" id="2831512"/>
    <lineage>
        <taxon>Eukaryota</taxon>
        <taxon>Fungi</taxon>
        <taxon>Dikarya</taxon>
        <taxon>Ascomycota</taxon>
        <taxon>Pezizomycotina</taxon>
        <taxon>Sordariomycetes</taxon>
        <taxon>Sordariomycetidae</taxon>
        <taxon>Sordariales</taxon>
        <taxon>Chaetomiaceae</taxon>
        <taxon>Staphylotrichum</taxon>
    </lineage>
</organism>
<feature type="compositionally biased region" description="Polar residues" evidence="3">
    <location>
        <begin position="1605"/>
        <end position="1615"/>
    </location>
</feature>
<feature type="region of interest" description="Disordered" evidence="3">
    <location>
        <begin position="96"/>
        <end position="123"/>
    </location>
</feature>
<gene>
    <name evidence="5" type="ORF">C8A05DRAFT_11923</name>
</gene>
<evidence type="ECO:0000313" key="6">
    <source>
        <dbReference type="Proteomes" id="UP001303889"/>
    </source>
</evidence>
<proteinExistence type="predicted"/>
<keyword evidence="1" id="KW-0945">Host-virus interaction</keyword>
<feature type="region of interest" description="Disordered" evidence="3">
    <location>
        <begin position="1449"/>
        <end position="1492"/>
    </location>
</feature>
<feature type="compositionally biased region" description="Gly residues" evidence="3">
    <location>
        <begin position="310"/>
        <end position="331"/>
    </location>
</feature>
<feature type="compositionally biased region" description="Gly residues" evidence="3">
    <location>
        <begin position="1026"/>
        <end position="1048"/>
    </location>
</feature>
<feature type="region of interest" description="Disordered" evidence="3">
    <location>
        <begin position="1505"/>
        <end position="1563"/>
    </location>
</feature>
<feature type="region of interest" description="Disordered" evidence="3">
    <location>
        <begin position="1172"/>
        <end position="1377"/>
    </location>
</feature>
<comment type="caution">
    <text evidence="5">The sequence shown here is derived from an EMBL/GenBank/DDBJ whole genome shotgun (WGS) entry which is preliminary data.</text>
</comment>
<feature type="compositionally biased region" description="Gly residues" evidence="3">
    <location>
        <begin position="1515"/>
        <end position="1544"/>
    </location>
</feature>
<feature type="region of interest" description="Disordered" evidence="3">
    <location>
        <begin position="1018"/>
        <end position="1065"/>
    </location>
</feature>
<dbReference type="PANTHER" id="PTHR13037:SF24">
    <property type="entry name" value="POLYCOMB PROTEIN PCL-RELATED"/>
    <property type="match status" value="1"/>
</dbReference>
<keyword evidence="4" id="KW-0812">Transmembrane</keyword>
<dbReference type="EMBL" id="MU855330">
    <property type="protein sequence ID" value="KAK3906325.1"/>
    <property type="molecule type" value="Genomic_DNA"/>
</dbReference>
<evidence type="ECO:0000256" key="2">
    <source>
        <dbReference type="SAM" id="Coils"/>
    </source>
</evidence>